<keyword evidence="2" id="KW-0732">Signal</keyword>
<organism evidence="4 5">
    <name type="scientific">Thyridium curvatum</name>
    <dbReference type="NCBI Taxonomy" id="1093900"/>
    <lineage>
        <taxon>Eukaryota</taxon>
        <taxon>Fungi</taxon>
        <taxon>Dikarya</taxon>
        <taxon>Ascomycota</taxon>
        <taxon>Pezizomycotina</taxon>
        <taxon>Sordariomycetes</taxon>
        <taxon>Sordariomycetidae</taxon>
        <taxon>Thyridiales</taxon>
        <taxon>Thyridiaceae</taxon>
        <taxon>Thyridium</taxon>
    </lineage>
</organism>
<reference evidence="4 5" key="1">
    <citation type="submission" date="2019-06" db="EMBL/GenBank/DDBJ databases">
        <title>Draft genome sequence of the filamentous fungus Phialemoniopsis curvata isolated from diesel fuel.</title>
        <authorList>
            <person name="Varaljay V.A."/>
            <person name="Lyon W.J."/>
            <person name="Crouch A.L."/>
            <person name="Drake C.E."/>
            <person name="Hollomon J.M."/>
            <person name="Nadeau L.J."/>
            <person name="Nunn H.S."/>
            <person name="Stevenson B.S."/>
            <person name="Bojanowski C.L."/>
            <person name="Crookes-Goodson W.J."/>
        </authorList>
    </citation>
    <scope>NUCLEOTIDE SEQUENCE [LARGE SCALE GENOMIC DNA]</scope>
    <source>
        <strain evidence="4 5">D216</strain>
    </source>
</reference>
<evidence type="ECO:0000259" key="3">
    <source>
        <dbReference type="Pfam" id="PF00884"/>
    </source>
</evidence>
<name>A0A507AF88_9PEZI</name>
<evidence type="ECO:0000256" key="2">
    <source>
        <dbReference type="SAM" id="SignalP"/>
    </source>
</evidence>
<dbReference type="SUPFAM" id="SSF53649">
    <property type="entry name" value="Alkaline phosphatase-like"/>
    <property type="match status" value="1"/>
</dbReference>
<dbReference type="RefSeq" id="XP_030988953.1">
    <property type="nucleotide sequence ID" value="XM_031133498.1"/>
</dbReference>
<dbReference type="OrthoDB" id="96314at2759"/>
<sequence length="630" mass="69485">MKFGATSLTAAALALAGEALAAASKPNIVVIMTDDQDARLGSTDVQKHVQKLMAEGMTLQNHFVTTAQCCPSRTSYLRGQAAHNTNLTHVRAPGGGWEKFTAMGQDKDYLPHWLKKAGYQTEYLGKIMNGYNMATYAPKPLGWDHTDILLNPYTYEANNVVTSINGERPVFYRGFHQTDVFRAKALARIEHLTSLDKPFYIQIAPTAPHTQSDGPVVPLERHMYSLLDAKAPRNPNFNPDDAVQANKVSWVGRLHRLNESEVGFVDWQHRSRLQALLGVDEMLEDVLALLEDKGVLDNTYVIYTSDNGFHSGTHRQIGGKGLPYIEDTTVPMVIRGPGIKAGAVSKIPSTHIDMAPTYLEIAGVRPEDYPPFFDGRSLLSEWHGKKSSDCGRNGTGAVSKEILNVEFWGSIDNAGKPDFPRGQPQNSYKTIRIVGEKQAWLFSRWCEGNATELYNTLDDPYELTNLALNPTAEHTRLMHRLNGLLLVTKSCEREVCRRPWPTLQQEAGPGASFRNLDEAMAARYDGFFAALPQVGFQECMFYQYAPNEVPFYPPAAQLGLGTQWRGSSDNYPTHDTNGTKVPGNPGRMGTAAQRHATLADVLKSARNVTNAEIGSVVECVAPNYCPGGGD</sequence>
<accession>A0A507AF88</accession>
<feature type="domain" description="Sulfatase N-terminal" evidence="3">
    <location>
        <begin position="26"/>
        <end position="364"/>
    </location>
</feature>
<dbReference type="Pfam" id="PF00884">
    <property type="entry name" value="Sulfatase"/>
    <property type="match status" value="1"/>
</dbReference>
<dbReference type="AlphaFoldDB" id="A0A507AF88"/>
<feature type="signal peptide" evidence="2">
    <location>
        <begin position="1"/>
        <end position="23"/>
    </location>
</feature>
<comment type="similarity">
    <text evidence="1">Belongs to the sulfatase family.</text>
</comment>
<comment type="caution">
    <text evidence="4">The sequence shown here is derived from an EMBL/GenBank/DDBJ whole genome shotgun (WGS) entry which is preliminary data.</text>
</comment>
<dbReference type="CDD" id="cd16147">
    <property type="entry name" value="G6S"/>
    <property type="match status" value="1"/>
</dbReference>
<protein>
    <recommendedName>
        <fullName evidence="3">Sulfatase N-terminal domain-containing protein</fullName>
    </recommendedName>
</protein>
<gene>
    <name evidence="4" type="ORF">E0L32_010836</name>
</gene>
<dbReference type="STRING" id="1093900.A0A507AF88"/>
<dbReference type="GO" id="GO:0008449">
    <property type="term" value="F:N-acetylglucosamine-6-sulfatase activity"/>
    <property type="evidence" value="ECO:0007669"/>
    <property type="project" value="TreeGrafter"/>
</dbReference>
<evidence type="ECO:0000256" key="1">
    <source>
        <dbReference type="ARBA" id="ARBA00008779"/>
    </source>
</evidence>
<dbReference type="PANTHER" id="PTHR43108">
    <property type="entry name" value="N-ACETYLGLUCOSAMINE-6-SULFATASE FAMILY MEMBER"/>
    <property type="match status" value="1"/>
</dbReference>
<dbReference type="PANTHER" id="PTHR43108:SF8">
    <property type="entry name" value="SD21168P"/>
    <property type="match status" value="1"/>
</dbReference>
<keyword evidence="5" id="KW-1185">Reference proteome</keyword>
<dbReference type="InParanoid" id="A0A507AF88"/>
<evidence type="ECO:0000313" key="4">
    <source>
        <dbReference type="EMBL" id="TPX07242.1"/>
    </source>
</evidence>
<dbReference type="Gene3D" id="3.40.720.10">
    <property type="entry name" value="Alkaline Phosphatase, subunit A"/>
    <property type="match status" value="1"/>
</dbReference>
<dbReference type="GeneID" id="41978283"/>
<dbReference type="EMBL" id="SKBQ01000092">
    <property type="protein sequence ID" value="TPX07242.1"/>
    <property type="molecule type" value="Genomic_DNA"/>
</dbReference>
<evidence type="ECO:0000313" key="5">
    <source>
        <dbReference type="Proteomes" id="UP000319257"/>
    </source>
</evidence>
<dbReference type="Proteomes" id="UP000319257">
    <property type="component" value="Unassembled WGS sequence"/>
</dbReference>
<dbReference type="InterPro" id="IPR017850">
    <property type="entry name" value="Alkaline_phosphatase_core_sf"/>
</dbReference>
<dbReference type="InterPro" id="IPR000917">
    <property type="entry name" value="Sulfatase_N"/>
</dbReference>
<dbReference type="GO" id="GO:0005539">
    <property type="term" value="F:glycosaminoglycan binding"/>
    <property type="evidence" value="ECO:0007669"/>
    <property type="project" value="TreeGrafter"/>
</dbReference>
<feature type="chain" id="PRO_5021267158" description="Sulfatase N-terminal domain-containing protein" evidence="2">
    <location>
        <begin position="24"/>
        <end position="630"/>
    </location>
</feature>
<proteinExistence type="inferred from homology"/>